<dbReference type="STRING" id="1502745.SAMN02799620_04438"/>
<dbReference type="EMBL" id="FMUB01000009">
    <property type="protein sequence ID" value="SCX27845.1"/>
    <property type="molecule type" value="Genomic_DNA"/>
</dbReference>
<evidence type="ECO:0008006" key="3">
    <source>
        <dbReference type="Google" id="ProtNLM"/>
    </source>
</evidence>
<dbReference type="Proteomes" id="UP000199707">
    <property type="component" value="Unassembled WGS sequence"/>
</dbReference>
<protein>
    <recommendedName>
        <fullName evidence="3">SRPBCC family protein</fullName>
    </recommendedName>
</protein>
<name>A0A1G4WR41_9MYCO</name>
<gene>
    <name evidence="1" type="ORF">SAMN02799620_04438</name>
</gene>
<evidence type="ECO:0000313" key="2">
    <source>
        <dbReference type="Proteomes" id="UP000199707"/>
    </source>
</evidence>
<organism evidence="1 2">
    <name type="scientific">Mycolicibacterium fluoranthenivorans</name>
    <dbReference type="NCBI Taxonomy" id="258505"/>
    <lineage>
        <taxon>Bacteria</taxon>
        <taxon>Bacillati</taxon>
        <taxon>Actinomycetota</taxon>
        <taxon>Actinomycetes</taxon>
        <taxon>Mycobacteriales</taxon>
        <taxon>Mycobacteriaceae</taxon>
        <taxon>Mycolicibacterium</taxon>
    </lineage>
</organism>
<dbReference type="SUPFAM" id="SSF55961">
    <property type="entry name" value="Bet v1-like"/>
    <property type="match status" value="1"/>
</dbReference>
<dbReference type="AlphaFoldDB" id="A0A1G4WR41"/>
<reference evidence="2" key="1">
    <citation type="submission" date="2016-10" db="EMBL/GenBank/DDBJ databases">
        <authorList>
            <person name="Varghese N."/>
            <person name="Submissions S."/>
        </authorList>
    </citation>
    <scope>NUCLEOTIDE SEQUENCE [LARGE SCALE GENOMIC DNA]</scope>
    <source>
        <strain evidence="2">UNC267MFSha1.1M11</strain>
    </source>
</reference>
<accession>A0A1G4WR41</accession>
<evidence type="ECO:0000313" key="1">
    <source>
        <dbReference type="EMBL" id="SCX27845.1"/>
    </source>
</evidence>
<dbReference type="RefSeq" id="WP_090361195.1">
    <property type="nucleotide sequence ID" value="NZ_FMUB01000009.1"/>
</dbReference>
<sequence>MKIDATRVAALAVLLYGAKRYWRNWGTTKDECAMKLPGDELLREPLVKTTEGVWIDLPVEQVWPWVVQLGQDRGGCYTYDTVESACGLDHHSADRIHAEWQNLSAGDTVRFAPPGWLGRRDGVTLPVAKVIPQEAIVLHGSPPAIPWDIVWSIHLMPRWDDRCRLLVRTRVGLRHPAEVVALSLAGPLHSALTRRMLLGIKHRAERHRDSAVVEASSS</sequence>
<proteinExistence type="predicted"/>